<name>A0ABR2KDM2_9EUKA</name>
<gene>
    <name evidence="12" type="ORF">M9Y10_033729</name>
</gene>
<dbReference type="PANTHER" id="PTHR10782">
    <property type="entry name" value="ZINC FINGER MIZ DOMAIN-CONTAINING PROTEIN"/>
    <property type="match status" value="1"/>
</dbReference>
<dbReference type="CDD" id="cd16650">
    <property type="entry name" value="SP-RING_PIAS-like"/>
    <property type="match status" value="1"/>
</dbReference>
<sequence length="430" mass="47986">MNTDQKKISQSTNTSNQACPPVPPKPQNQTATQPAVNLAPSTPINNTNIKGQPQQNIQNPTHPQSQAPSSNFSKGDDVFNSQHPNQTSITLLSRGLKLLSISHLRQLLRDYSLPTGGNKQALVDRLILYLETFGPKQQALVVQFSVNLKKLLSVDSTETNEESSSNSNNTQNQANSEQTPPSAPTNPDLKIGNESFMQLIPPNVSDKLFEISPSCLFAATGHQLAFGPVMIESKNPPDNHEFTLINPTQGYIPILQFAPVFPDSPLKSITLQLTHKNPITLTEPMLWCPVSDYVNKSGSFQVKSTDPSVPVIAVVRWLKKLQLSEVMKNILAKDDLPDEVPENLNDESNNNDNMRFFSSISSKGICPFTRKIMLYPARGKHCMHRECFDMSGYLSMCIKTNQWVCPFCHKTLYAEDLRFDPNYFLFVKNK</sequence>
<evidence type="ECO:0000256" key="9">
    <source>
        <dbReference type="ARBA" id="ARBA00023242"/>
    </source>
</evidence>
<dbReference type="Gene3D" id="1.10.720.30">
    <property type="entry name" value="SAP domain"/>
    <property type="match status" value="1"/>
</dbReference>
<comment type="subcellular location">
    <subcellularLocation>
        <location evidence="1">Nucleus</location>
    </subcellularLocation>
</comment>
<feature type="compositionally biased region" description="Polar residues" evidence="10">
    <location>
        <begin position="27"/>
        <end position="84"/>
    </location>
</feature>
<dbReference type="SMART" id="SM00513">
    <property type="entry name" value="SAP"/>
    <property type="match status" value="1"/>
</dbReference>
<organism evidence="12 13">
    <name type="scientific">Tritrichomonas musculus</name>
    <dbReference type="NCBI Taxonomy" id="1915356"/>
    <lineage>
        <taxon>Eukaryota</taxon>
        <taxon>Metamonada</taxon>
        <taxon>Parabasalia</taxon>
        <taxon>Tritrichomonadida</taxon>
        <taxon>Tritrichomonadidae</taxon>
        <taxon>Tritrichomonas</taxon>
    </lineage>
</organism>
<feature type="compositionally biased region" description="Polar residues" evidence="10">
    <location>
        <begin position="8"/>
        <end position="18"/>
    </location>
</feature>
<keyword evidence="5" id="KW-0479">Metal-binding</keyword>
<dbReference type="SUPFAM" id="SSF68906">
    <property type="entry name" value="SAP domain"/>
    <property type="match status" value="1"/>
</dbReference>
<evidence type="ECO:0000256" key="7">
    <source>
        <dbReference type="ARBA" id="ARBA00022786"/>
    </source>
</evidence>
<evidence type="ECO:0000256" key="10">
    <source>
        <dbReference type="SAM" id="MobiDB-lite"/>
    </source>
</evidence>
<dbReference type="PROSITE" id="PS50800">
    <property type="entry name" value="SAP"/>
    <property type="match status" value="1"/>
</dbReference>
<dbReference type="Gene3D" id="3.30.40.10">
    <property type="entry name" value="Zinc/RING finger domain, C3HC4 (zinc finger)"/>
    <property type="match status" value="1"/>
</dbReference>
<dbReference type="InterPro" id="IPR036361">
    <property type="entry name" value="SAP_dom_sf"/>
</dbReference>
<feature type="domain" description="SAP" evidence="11">
    <location>
        <begin position="96"/>
        <end position="130"/>
    </location>
</feature>
<accession>A0ABR2KDM2</accession>
<dbReference type="InterPro" id="IPR003034">
    <property type="entry name" value="SAP_dom"/>
</dbReference>
<evidence type="ECO:0000256" key="1">
    <source>
        <dbReference type="ARBA" id="ARBA00004123"/>
    </source>
</evidence>
<evidence type="ECO:0000256" key="5">
    <source>
        <dbReference type="ARBA" id="ARBA00022723"/>
    </source>
</evidence>
<evidence type="ECO:0000259" key="11">
    <source>
        <dbReference type="PROSITE" id="PS50800"/>
    </source>
</evidence>
<keyword evidence="13" id="KW-1185">Reference proteome</keyword>
<keyword evidence="7" id="KW-0833">Ubl conjugation pathway</keyword>
<evidence type="ECO:0000313" key="13">
    <source>
        <dbReference type="Proteomes" id="UP001470230"/>
    </source>
</evidence>
<proteinExistence type="inferred from homology"/>
<dbReference type="Pfam" id="PF02037">
    <property type="entry name" value="SAP"/>
    <property type="match status" value="1"/>
</dbReference>
<protein>
    <recommendedName>
        <fullName evidence="11">SAP domain-containing protein</fullName>
    </recommendedName>
</protein>
<dbReference type="InterPro" id="IPR004181">
    <property type="entry name" value="Znf_MIZ"/>
</dbReference>
<comment type="pathway">
    <text evidence="2">Protein modification; protein sumoylation.</text>
</comment>
<evidence type="ECO:0000256" key="3">
    <source>
        <dbReference type="ARBA" id="ARBA00005383"/>
    </source>
</evidence>
<dbReference type="Proteomes" id="UP001470230">
    <property type="component" value="Unassembled WGS sequence"/>
</dbReference>
<feature type="region of interest" description="Disordered" evidence="10">
    <location>
        <begin position="157"/>
        <end position="192"/>
    </location>
</feature>
<keyword evidence="8" id="KW-0862">Zinc</keyword>
<dbReference type="Pfam" id="PF02891">
    <property type="entry name" value="zf-MIZ"/>
    <property type="match status" value="1"/>
</dbReference>
<evidence type="ECO:0000256" key="6">
    <source>
        <dbReference type="ARBA" id="ARBA00022771"/>
    </source>
</evidence>
<evidence type="ECO:0000256" key="8">
    <source>
        <dbReference type="ARBA" id="ARBA00022833"/>
    </source>
</evidence>
<evidence type="ECO:0000313" key="12">
    <source>
        <dbReference type="EMBL" id="KAK8888988.1"/>
    </source>
</evidence>
<evidence type="ECO:0000256" key="4">
    <source>
        <dbReference type="ARBA" id="ARBA00022679"/>
    </source>
</evidence>
<comment type="caution">
    <text evidence="12">The sequence shown here is derived from an EMBL/GenBank/DDBJ whole genome shotgun (WGS) entry which is preliminary data.</text>
</comment>
<feature type="region of interest" description="Disordered" evidence="10">
    <location>
        <begin position="1"/>
        <end position="84"/>
    </location>
</feature>
<reference evidence="12 13" key="1">
    <citation type="submission" date="2024-04" db="EMBL/GenBank/DDBJ databases">
        <title>Tritrichomonas musculus Genome.</title>
        <authorList>
            <person name="Alves-Ferreira E."/>
            <person name="Grigg M."/>
            <person name="Lorenzi H."/>
            <person name="Galac M."/>
        </authorList>
    </citation>
    <scope>NUCLEOTIDE SEQUENCE [LARGE SCALE GENOMIC DNA]</scope>
    <source>
        <strain evidence="12 13">EAF2021</strain>
    </source>
</reference>
<feature type="compositionally biased region" description="Low complexity" evidence="10">
    <location>
        <begin position="162"/>
        <end position="179"/>
    </location>
</feature>
<dbReference type="InterPro" id="IPR013083">
    <property type="entry name" value="Znf_RING/FYVE/PHD"/>
</dbReference>
<dbReference type="PANTHER" id="PTHR10782:SF4">
    <property type="entry name" value="TONALLI, ISOFORM E"/>
    <property type="match status" value="1"/>
</dbReference>
<dbReference type="EMBL" id="JAPFFF010000005">
    <property type="protein sequence ID" value="KAK8888988.1"/>
    <property type="molecule type" value="Genomic_DNA"/>
</dbReference>
<evidence type="ECO:0000256" key="2">
    <source>
        <dbReference type="ARBA" id="ARBA00004718"/>
    </source>
</evidence>
<keyword evidence="9" id="KW-0539">Nucleus</keyword>
<keyword evidence="4" id="KW-0808">Transferase</keyword>
<keyword evidence="6" id="KW-0863">Zinc-finger</keyword>
<comment type="similarity">
    <text evidence="3">Belongs to the PIAS family.</text>
</comment>